<protein>
    <recommendedName>
        <fullName evidence="3">Bifunctional lysine-specific demethylase and histidyl-hydroxylase</fullName>
    </recommendedName>
</protein>
<dbReference type="EMBL" id="CAUYUJ010015505">
    <property type="protein sequence ID" value="CAK0854919.1"/>
    <property type="molecule type" value="Genomic_DNA"/>
</dbReference>
<organism evidence="1 2">
    <name type="scientific">Prorocentrum cordatum</name>
    <dbReference type="NCBI Taxonomy" id="2364126"/>
    <lineage>
        <taxon>Eukaryota</taxon>
        <taxon>Sar</taxon>
        <taxon>Alveolata</taxon>
        <taxon>Dinophyceae</taxon>
        <taxon>Prorocentrales</taxon>
        <taxon>Prorocentraceae</taxon>
        <taxon>Prorocentrum</taxon>
    </lineage>
</organism>
<gene>
    <name evidence="1" type="ORF">PCOR1329_LOCUS45811</name>
</gene>
<sequence length="309" mass="32998">MPNEASLAHLAQGADEEAVTQALAPGKTSQFGRHLQGALRWLGCPLGYDLALGHRGYMADAWQYQATMQLGRLQRHGEHSSWVLHAWVMPGASWPRVGQNASVSTSCSLVRAEGSLRRPCRMGSGSTRAAWGAKATPAPGASSRRRRRAMVALILRLSLWLQGVPRDSWTGHANPGDVHDFGYDVGDWTEAVASAKGADGFLDLVGDGSSGEFRSDLRLRQYGFGAAAMQGSLQDLGALRVAAGIVASLPGSPQTVLRVELMAFLFAPRHASGTLGYHAENMPQVAFAPSCRAEGRECRLAVGYHSALP</sequence>
<proteinExistence type="predicted"/>
<evidence type="ECO:0000313" key="2">
    <source>
        <dbReference type="Proteomes" id="UP001189429"/>
    </source>
</evidence>
<keyword evidence="2" id="KW-1185">Reference proteome</keyword>
<accession>A0ABN9U8A5</accession>
<evidence type="ECO:0008006" key="3">
    <source>
        <dbReference type="Google" id="ProtNLM"/>
    </source>
</evidence>
<reference evidence="1" key="1">
    <citation type="submission" date="2023-10" db="EMBL/GenBank/DDBJ databases">
        <authorList>
            <person name="Chen Y."/>
            <person name="Shah S."/>
            <person name="Dougan E. K."/>
            <person name="Thang M."/>
            <person name="Chan C."/>
        </authorList>
    </citation>
    <scope>NUCLEOTIDE SEQUENCE [LARGE SCALE GENOMIC DNA]</scope>
</reference>
<dbReference type="Proteomes" id="UP001189429">
    <property type="component" value="Unassembled WGS sequence"/>
</dbReference>
<evidence type="ECO:0000313" key="1">
    <source>
        <dbReference type="EMBL" id="CAK0854919.1"/>
    </source>
</evidence>
<name>A0ABN9U8A5_9DINO</name>
<comment type="caution">
    <text evidence="1">The sequence shown here is derived from an EMBL/GenBank/DDBJ whole genome shotgun (WGS) entry which is preliminary data.</text>
</comment>